<dbReference type="SUPFAM" id="SSF56726">
    <property type="entry name" value="DNA topoisomerase IV, alpha subunit"/>
    <property type="match status" value="1"/>
</dbReference>
<evidence type="ECO:0000313" key="3">
    <source>
        <dbReference type="EMBL" id="MDR6553965.1"/>
    </source>
</evidence>
<dbReference type="Pfam" id="PF11796">
    <property type="entry name" value="DUF3323"/>
    <property type="match status" value="1"/>
</dbReference>
<gene>
    <name evidence="3" type="ORF">J2736_005175</name>
</gene>
<name>A0ABU1P2J2_9BACL</name>
<feature type="domain" description="Conserved hypothetical protein CHP02679 N terminus" evidence="2">
    <location>
        <begin position="35"/>
        <end position="251"/>
    </location>
</feature>
<evidence type="ECO:0000259" key="2">
    <source>
        <dbReference type="Pfam" id="PF11796"/>
    </source>
</evidence>
<dbReference type="Pfam" id="PF09664">
    <property type="entry name" value="DUF2399"/>
    <property type="match status" value="1"/>
</dbReference>
<sequence length="434" mass="50079">MSIANEAAKYFREKKGFDRLFIEFERRYKGLERIGGNAILEPVTDEEFNTIRGVIGDKLKRKGDRLSVPLLLFEEKLQSTKFAGITLLTLLETYFGRKIVTNKEKQLTFEQEKECFLTEIHQAHPGSNADFILEKIREKSPGTLQVHALYQQDKKALRSVLSATLKAVNKLPLQQPKRLALFASDVTNNPHYFDIKTEAGRLLISFLQLLLEIEGRIYKTNVNAEEITDILSSHGIWRDDVLNFVSCYGIRGYKDNGETFKVLDGAIEENSICNLLLRDMFRIKRIETYRQKVFVVENSSLYSSLIEEFQDKPFMPSIVCTHGQMKLSALMLLDKIAESGNVIYYSGDHDPQGLSIAESLAKRLKSKVKFWRFETESYLLSLSDELFDSETMLTNIKEPQLQSLIQVMLEHRKSAFQEKLIEHYYDDILRELTT</sequence>
<dbReference type="InterPro" id="IPR024465">
    <property type="entry name" value="DUF2399"/>
</dbReference>
<comment type="caution">
    <text evidence="3">The sequence shown here is derived from an EMBL/GenBank/DDBJ whole genome shotgun (WGS) entry which is preliminary data.</text>
</comment>
<evidence type="ECO:0000259" key="1">
    <source>
        <dbReference type="Pfam" id="PF09664"/>
    </source>
</evidence>
<evidence type="ECO:0000313" key="4">
    <source>
        <dbReference type="Proteomes" id="UP001267290"/>
    </source>
</evidence>
<dbReference type="RefSeq" id="WP_310501417.1">
    <property type="nucleotide sequence ID" value="NZ_JAVDSB010000013.1"/>
</dbReference>
<keyword evidence="4" id="KW-1185">Reference proteome</keyword>
<dbReference type="Proteomes" id="UP001267290">
    <property type="component" value="Unassembled WGS sequence"/>
</dbReference>
<feature type="domain" description="DUF2399" evidence="1">
    <location>
        <begin position="274"/>
        <end position="428"/>
    </location>
</feature>
<organism evidence="3 4">
    <name type="scientific">Paenibacillus qinlingensis</name>
    <dbReference type="NCBI Taxonomy" id="1837343"/>
    <lineage>
        <taxon>Bacteria</taxon>
        <taxon>Bacillati</taxon>
        <taxon>Bacillota</taxon>
        <taxon>Bacilli</taxon>
        <taxon>Bacillales</taxon>
        <taxon>Paenibacillaceae</taxon>
        <taxon>Paenibacillus</taxon>
    </lineage>
</organism>
<reference evidence="3 4" key="1">
    <citation type="submission" date="2023-07" db="EMBL/GenBank/DDBJ databases">
        <title>Sorghum-associated microbial communities from plants grown in Nebraska, USA.</title>
        <authorList>
            <person name="Schachtman D."/>
        </authorList>
    </citation>
    <scope>NUCLEOTIDE SEQUENCE [LARGE SCALE GENOMIC DNA]</scope>
    <source>
        <strain evidence="3 4">CC258</strain>
    </source>
</reference>
<dbReference type="InterPro" id="IPR036078">
    <property type="entry name" value="Spo11/TopoVI_A_sf"/>
</dbReference>
<proteinExistence type="predicted"/>
<dbReference type="InterPro" id="IPR024466">
    <property type="entry name" value="CHP02679_N"/>
</dbReference>
<dbReference type="EMBL" id="JAVDSB010000013">
    <property type="protein sequence ID" value="MDR6553965.1"/>
    <property type="molecule type" value="Genomic_DNA"/>
</dbReference>
<accession>A0ABU1P2J2</accession>
<protein>
    <submittedName>
        <fullName evidence="3">Uncharacterized protein (TIGR02679 family)</fullName>
    </submittedName>
</protein>